<dbReference type="InterPro" id="IPR029058">
    <property type="entry name" value="AB_hydrolase_fold"/>
</dbReference>
<reference evidence="4" key="1">
    <citation type="journal article" date="2020" name="Phytopathology">
        <title>Genome Sequence Resources of Colletotrichum truncatum, C. plurivorum, C. musicola, and C. sojae: Four Species Pathogenic to Soybean (Glycine max).</title>
        <authorList>
            <person name="Rogerio F."/>
            <person name="Boufleur T.R."/>
            <person name="Ciampi-Guillardi M."/>
            <person name="Sukno S.A."/>
            <person name="Thon M.R."/>
            <person name="Massola Junior N.S."/>
            <person name="Baroncelli R."/>
        </authorList>
    </citation>
    <scope>NUCLEOTIDE SEQUENCE</scope>
    <source>
        <strain evidence="4">LFN00145</strain>
    </source>
</reference>
<dbReference type="SUPFAM" id="SSF53474">
    <property type="entry name" value="alpha/beta-Hydrolases"/>
    <property type="match status" value="1"/>
</dbReference>
<name>A0A8H6KCM7_9PEZI</name>
<dbReference type="Pfam" id="PF08530">
    <property type="entry name" value="PepX_C"/>
    <property type="match status" value="1"/>
</dbReference>
<evidence type="ECO:0000313" key="5">
    <source>
        <dbReference type="Proteomes" id="UP000654918"/>
    </source>
</evidence>
<dbReference type="InterPro" id="IPR013736">
    <property type="entry name" value="Xaa-Pro_dipept_C"/>
</dbReference>
<dbReference type="AlphaFoldDB" id="A0A8H6KCM7"/>
<evidence type="ECO:0000256" key="2">
    <source>
        <dbReference type="SAM" id="SignalP"/>
    </source>
</evidence>
<gene>
    <name evidence="4" type="ORF">CPLU01_08414</name>
</gene>
<dbReference type="Proteomes" id="UP000654918">
    <property type="component" value="Unassembled WGS sequence"/>
</dbReference>
<dbReference type="Gene3D" id="2.60.120.260">
    <property type="entry name" value="Galactose-binding domain-like"/>
    <property type="match status" value="1"/>
</dbReference>
<organism evidence="4 5">
    <name type="scientific">Colletotrichum plurivorum</name>
    <dbReference type="NCBI Taxonomy" id="2175906"/>
    <lineage>
        <taxon>Eukaryota</taxon>
        <taxon>Fungi</taxon>
        <taxon>Dikarya</taxon>
        <taxon>Ascomycota</taxon>
        <taxon>Pezizomycotina</taxon>
        <taxon>Sordariomycetes</taxon>
        <taxon>Hypocreomycetidae</taxon>
        <taxon>Glomerellales</taxon>
        <taxon>Glomerellaceae</taxon>
        <taxon>Colletotrichum</taxon>
        <taxon>Colletotrichum orchidearum species complex</taxon>
    </lineage>
</organism>
<feature type="chain" id="PRO_5034585928" evidence="2">
    <location>
        <begin position="26"/>
        <end position="552"/>
    </location>
</feature>
<dbReference type="InterPro" id="IPR005674">
    <property type="entry name" value="CocE/Ser_esterase"/>
</dbReference>
<dbReference type="InterPro" id="IPR000383">
    <property type="entry name" value="Xaa-Pro-like_dom"/>
</dbReference>
<dbReference type="Pfam" id="PF02129">
    <property type="entry name" value="Peptidase_S15"/>
    <property type="match status" value="1"/>
</dbReference>
<evidence type="ECO:0000259" key="3">
    <source>
        <dbReference type="SMART" id="SM00939"/>
    </source>
</evidence>
<keyword evidence="2" id="KW-0732">Signal</keyword>
<dbReference type="NCBIfam" id="TIGR00976">
    <property type="entry name" value="CocE_NonD"/>
    <property type="match status" value="1"/>
</dbReference>
<dbReference type="InterPro" id="IPR008979">
    <property type="entry name" value="Galactose-bd-like_sf"/>
</dbReference>
<evidence type="ECO:0000313" key="4">
    <source>
        <dbReference type="EMBL" id="KAF6828645.1"/>
    </source>
</evidence>
<dbReference type="EMBL" id="WIGO01000119">
    <property type="protein sequence ID" value="KAF6828645.1"/>
    <property type="molecule type" value="Genomic_DNA"/>
</dbReference>
<dbReference type="Gene3D" id="3.40.50.1820">
    <property type="entry name" value="alpha/beta hydrolase"/>
    <property type="match status" value="1"/>
</dbReference>
<comment type="caution">
    <text evidence="4">The sequence shown here is derived from an EMBL/GenBank/DDBJ whole genome shotgun (WGS) entry which is preliminary data.</text>
</comment>
<keyword evidence="5" id="KW-1185">Reference proteome</keyword>
<keyword evidence="1 4" id="KW-0378">Hydrolase</keyword>
<dbReference type="GO" id="GO:0008239">
    <property type="term" value="F:dipeptidyl-peptidase activity"/>
    <property type="evidence" value="ECO:0007669"/>
    <property type="project" value="InterPro"/>
</dbReference>
<protein>
    <submittedName>
        <fullName evidence="4">Hydrolase</fullName>
    </submittedName>
</protein>
<dbReference type="SUPFAM" id="SSF49785">
    <property type="entry name" value="Galactose-binding domain-like"/>
    <property type="match status" value="1"/>
</dbReference>
<accession>A0A8H6KCM7</accession>
<evidence type="ECO:0000256" key="1">
    <source>
        <dbReference type="ARBA" id="ARBA00022801"/>
    </source>
</evidence>
<feature type="domain" description="Xaa-Pro dipeptidyl-peptidase C-terminal" evidence="3">
    <location>
        <begin position="318"/>
        <end position="545"/>
    </location>
</feature>
<dbReference type="SMART" id="SM00939">
    <property type="entry name" value="PepX_C"/>
    <property type="match status" value="1"/>
</dbReference>
<sequence>MASTTPAPRSWLFAVLDRLAGWGWGLPAETCSYTTQPVTIPLPDGVILAGDVYHPVGRSKPLGTILIRGPYGRNFFFSVMLARIYAARGYVALFVSCRGTFGSGGDFVAGRTEAEDGRNVVAWMRAQKWYTGTFATAGASYLAFTQWALLADDPLPEDYVAAVAEVSPHDLAEAVWGTGAYGMQTHVMWSDVMMGQETRGALGNLLAMAKPTRLDALMASVPLEPALRKHFADSLPWVFHDIAQPDITVDTWMGSRLGRALEKADLPVLLSTRWHDVFLEQTMEQYNVLSKRGCPVTLRIAPGCHTDAGSGDIHKETYRFFETHLARKKTAGPIPAVRIYRGGDSPEWLEMPKWPPATSHKELFLAPDGKLDGEQSSQADLSSFTFDPANPTPTVGGPLLFGGGSRDDTSLSERHDVVTFTTEPLTEPLDIMGRPSVDVVHSSDNPFCDLFVRLSVVDPRGWSTNVTEQYRRIDAGRDARLVAMDMPDTAYRVPAGSRVRLIVAGGSFPRFGPNLGAGENQATGTVMRPARHSVHFGGDRGSCLILPVVKAA</sequence>
<dbReference type="Gene3D" id="1.10.3020.10">
    <property type="entry name" value="alpha-amino acid ester hydrolase ( Helical cap domain)"/>
    <property type="match status" value="1"/>
</dbReference>
<feature type="signal peptide" evidence="2">
    <location>
        <begin position="1"/>
        <end position="25"/>
    </location>
</feature>
<proteinExistence type="predicted"/>